<dbReference type="EMBL" id="LIAE01009194">
    <property type="protein sequence ID" value="PAV70849.1"/>
    <property type="molecule type" value="Genomic_DNA"/>
</dbReference>
<evidence type="ECO:0000313" key="1">
    <source>
        <dbReference type="EMBL" id="PAV70849.1"/>
    </source>
</evidence>
<name>A0A2A2KAM2_9BILA</name>
<keyword evidence="2" id="KW-1185">Reference proteome</keyword>
<protein>
    <submittedName>
        <fullName evidence="1">Uncharacterized protein</fullName>
    </submittedName>
</protein>
<sequence length="162" mass="17401">MVASGPLNRRARLCAGGYGISDCCSSIIRDGAPLRHLPAGNRCHVAVQAIVTSLEVGQLGAQGVAVIHQQTIGCYKMRFLLAQPLNLARIGVGVERLYHSTLAITLESPGGSLERDQIPSSARVRLEAPRHRLALVLGWLASSPRFDGSPGWAVFWPVAFDH</sequence>
<dbReference type="Proteomes" id="UP000218231">
    <property type="component" value="Unassembled WGS sequence"/>
</dbReference>
<dbReference type="AlphaFoldDB" id="A0A2A2KAM2"/>
<reference evidence="1 2" key="1">
    <citation type="journal article" date="2017" name="Curr. Biol.">
        <title>Genome architecture and evolution of a unichromosomal asexual nematode.</title>
        <authorList>
            <person name="Fradin H."/>
            <person name="Zegar C."/>
            <person name="Gutwein M."/>
            <person name="Lucas J."/>
            <person name="Kovtun M."/>
            <person name="Corcoran D."/>
            <person name="Baugh L.R."/>
            <person name="Kiontke K."/>
            <person name="Gunsalus K."/>
            <person name="Fitch D.H."/>
            <person name="Piano F."/>
        </authorList>
    </citation>
    <scope>NUCLEOTIDE SEQUENCE [LARGE SCALE GENOMIC DNA]</scope>
    <source>
        <strain evidence="1">PF1309</strain>
    </source>
</reference>
<gene>
    <name evidence="1" type="ORF">WR25_22879</name>
</gene>
<comment type="caution">
    <text evidence="1">The sequence shown here is derived from an EMBL/GenBank/DDBJ whole genome shotgun (WGS) entry which is preliminary data.</text>
</comment>
<proteinExistence type="predicted"/>
<evidence type="ECO:0000313" key="2">
    <source>
        <dbReference type="Proteomes" id="UP000218231"/>
    </source>
</evidence>
<accession>A0A2A2KAM2</accession>
<organism evidence="1 2">
    <name type="scientific">Diploscapter pachys</name>
    <dbReference type="NCBI Taxonomy" id="2018661"/>
    <lineage>
        <taxon>Eukaryota</taxon>
        <taxon>Metazoa</taxon>
        <taxon>Ecdysozoa</taxon>
        <taxon>Nematoda</taxon>
        <taxon>Chromadorea</taxon>
        <taxon>Rhabditida</taxon>
        <taxon>Rhabditina</taxon>
        <taxon>Rhabditomorpha</taxon>
        <taxon>Rhabditoidea</taxon>
        <taxon>Rhabditidae</taxon>
        <taxon>Diploscapter</taxon>
    </lineage>
</organism>